<evidence type="ECO:0000256" key="5">
    <source>
        <dbReference type="ARBA" id="ARBA00037208"/>
    </source>
</evidence>
<evidence type="ECO:0000313" key="9">
    <source>
        <dbReference type="EMBL" id="SCU91073.1"/>
    </source>
</evidence>
<keyword evidence="4" id="KW-0967">Endosome</keyword>
<dbReference type="SUPFAM" id="SSF140856">
    <property type="entry name" value="USP8 N-terminal domain-like"/>
    <property type="match status" value="1"/>
</dbReference>
<feature type="domain" description="USP8 dimerisation" evidence="8">
    <location>
        <begin position="5"/>
        <end position="108"/>
    </location>
</feature>
<dbReference type="AlphaFoldDB" id="A0A1G4JKH8"/>
<keyword evidence="2" id="KW-0646">Protease inhibitor</keyword>
<comment type="function">
    <text evidence="5">Inhibitor of the DOA4 deubiquitinase involved in the regulation of protein degradation by the proteasome and maintenance of a normal level of free ubiquitin.</text>
</comment>
<evidence type="ECO:0000256" key="2">
    <source>
        <dbReference type="ARBA" id="ARBA00022690"/>
    </source>
</evidence>
<dbReference type="OrthoDB" id="3640at2759"/>
<comment type="subcellular location">
    <subcellularLocation>
        <location evidence="1">Endosome</location>
    </subcellularLocation>
</comment>
<dbReference type="GO" id="GO:0070536">
    <property type="term" value="P:protein K63-linked deubiquitination"/>
    <property type="evidence" value="ECO:0007669"/>
    <property type="project" value="TreeGrafter"/>
</dbReference>
<evidence type="ECO:0000256" key="6">
    <source>
        <dbReference type="ARBA" id="ARBA00038426"/>
    </source>
</evidence>
<protein>
    <recommendedName>
        <fullName evidence="7">Regulator of free ubiquitin chains 1</fullName>
    </recommendedName>
</protein>
<dbReference type="Proteomes" id="UP000189911">
    <property type="component" value="Chromosome D"/>
</dbReference>
<gene>
    <name evidence="9" type="ORF">LANO_0D10682G</name>
</gene>
<dbReference type="Gene3D" id="1.20.58.80">
    <property type="entry name" value="Phosphotransferase system, lactose/cellobiose-type IIA subunit"/>
    <property type="match status" value="1"/>
</dbReference>
<sequence>MKSCHQLSQAALDYRFNPRVPLKLYLKTCVSLLEEAQQSFQLGNVERSYIMYLRYLDLCMKKLPAHPQLFEEEANVDRGLAKKEYMQLLKLEVPAILKISEDLRIHLDRTFAQHTTTLAANVPKPRALKKDKVERTELPSNFDEARFKQSLSTLQRHDESAAPLRQRESHIVYPELPQLNQPFYASF</sequence>
<dbReference type="EMBL" id="LT598448">
    <property type="protein sequence ID" value="SCU91073.1"/>
    <property type="molecule type" value="Genomic_DNA"/>
</dbReference>
<evidence type="ECO:0000313" key="10">
    <source>
        <dbReference type="Proteomes" id="UP000189911"/>
    </source>
</evidence>
<accession>A0A1G4JKH8</accession>
<comment type="similarity">
    <text evidence="6">Belongs to the RFU1 family.</text>
</comment>
<dbReference type="GO" id="GO:0061578">
    <property type="term" value="F:K63-linked deubiquitinase activity"/>
    <property type="evidence" value="ECO:0007669"/>
    <property type="project" value="TreeGrafter"/>
</dbReference>
<evidence type="ECO:0000256" key="4">
    <source>
        <dbReference type="ARBA" id="ARBA00022753"/>
    </source>
</evidence>
<keyword evidence="3" id="KW-0789">Thiol protease inhibitor</keyword>
<dbReference type="Pfam" id="PF08969">
    <property type="entry name" value="USP8_dimer"/>
    <property type="match status" value="1"/>
</dbReference>
<organism evidence="9 10">
    <name type="scientific">Lachancea nothofagi CBS 11611</name>
    <dbReference type="NCBI Taxonomy" id="1266666"/>
    <lineage>
        <taxon>Eukaryota</taxon>
        <taxon>Fungi</taxon>
        <taxon>Dikarya</taxon>
        <taxon>Ascomycota</taxon>
        <taxon>Saccharomycotina</taxon>
        <taxon>Saccharomycetes</taxon>
        <taxon>Saccharomycetales</taxon>
        <taxon>Saccharomycetaceae</taxon>
        <taxon>Lachancea</taxon>
    </lineage>
</organism>
<evidence type="ECO:0000256" key="3">
    <source>
        <dbReference type="ARBA" id="ARBA00022704"/>
    </source>
</evidence>
<dbReference type="GO" id="GO:0005768">
    <property type="term" value="C:endosome"/>
    <property type="evidence" value="ECO:0007669"/>
    <property type="project" value="UniProtKB-SubCell"/>
</dbReference>
<dbReference type="GO" id="GO:0004869">
    <property type="term" value="F:cysteine-type endopeptidase inhibitor activity"/>
    <property type="evidence" value="ECO:0007669"/>
    <property type="project" value="UniProtKB-KW"/>
</dbReference>
<reference evidence="10" key="1">
    <citation type="submission" date="2016-03" db="EMBL/GenBank/DDBJ databases">
        <authorList>
            <person name="Devillers Hugo."/>
        </authorList>
    </citation>
    <scope>NUCLEOTIDE SEQUENCE [LARGE SCALE GENOMIC DNA]</scope>
</reference>
<proteinExistence type="inferred from homology"/>
<evidence type="ECO:0000256" key="7">
    <source>
        <dbReference type="ARBA" id="ARBA00039609"/>
    </source>
</evidence>
<dbReference type="PANTHER" id="PTHR12947:SF13">
    <property type="entry name" value="FI19924P1"/>
    <property type="match status" value="1"/>
</dbReference>
<dbReference type="GO" id="GO:0016020">
    <property type="term" value="C:membrane"/>
    <property type="evidence" value="ECO:0007669"/>
    <property type="project" value="TreeGrafter"/>
</dbReference>
<evidence type="ECO:0000256" key="1">
    <source>
        <dbReference type="ARBA" id="ARBA00004177"/>
    </source>
</evidence>
<keyword evidence="10" id="KW-1185">Reference proteome</keyword>
<dbReference type="InterPro" id="IPR015063">
    <property type="entry name" value="USP8_dimer"/>
</dbReference>
<evidence type="ECO:0000259" key="8">
    <source>
        <dbReference type="Pfam" id="PF08969"/>
    </source>
</evidence>
<name>A0A1G4JKH8_9SACH</name>
<dbReference type="PANTHER" id="PTHR12947">
    <property type="entry name" value="AMSH-LIKE PROTEASE"/>
    <property type="match status" value="1"/>
</dbReference>